<sequence>MQDQLEREDNRLKIILWENEDLGPFLNFPEGKSTPKLTCKTDDVFPKLRKIFS</sequence>
<proteinExistence type="predicted"/>
<comment type="caution">
    <text evidence="1">The sequence shown here is derived from an EMBL/GenBank/DDBJ whole genome shotgun (WGS) entry which is preliminary data.</text>
</comment>
<protein>
    <submittedName>
        <fullName evidence="1">Uncharacterized protein</fullName>
    </submittedName>
</protein>
<evidence type="ECO:0000313" key="1">
    <source>
        <dbReference type="EMBL" id="RXH74031.1"/>
    </source>
</evidence>
<reference evidence="1 2" key="1">
    <citation type="submission" date="2018-10" db="EMBL/GenBank/DDBJ databases">
        <title>A high-quality apple genome assembly.</title>
        <authorList>
            <person name="Hu J."/>
        </authorList>
    </citation>
    <scope>NUCLEOTIDE SEQUENCE [LARGE SCALE GENOMIC DNA]</scope>
    <source>
        <strain evidence="2">cv. HFTH1</strain>
        <tissue evidence="1">Young leaf</tissue>
    </source>
</reference>
<keyword evidence="2" id="KW-1185">Reference proteome</keyword>
<evidence type="ECO:0000313" key="2">
    <source>
        <dbReference type="Proteomes" id="UP000290289"/>
    </source>
</evidence>
<organism evidence="1 2">
    <name type="scientific">Malus domestica</name>
    <name type="common">Apple</name>
    <name type="synonym">Pyrus malus</name>
    <dbReference type="NCBI Taxonomy" id="3750"/>
    <lineage>
        <taxon>Eukaryota</taxon>
        <taxon>Viridiplantae</taxon>
        <taxon>Streptophyta</taxon>
        <taxon>Embryophyta</taxon>
        <taxon>Tracheophyta</taxon>
        <taxon>Spermatophyta</taxon>
        <taxon>Magnoliopsida</taxon>
        <taxon>eudicotyledons</taxon>
        <taxon>Gunneridae</taxon>
        <taxon>Pentapetalae</taxon>
        <taxon>rosids</taxon>
        <taxon>fabids</taxon>
        <taxon>Rosales</taxon>
        <taxon>Rosaceae</taxon>
        <taxon>Amygdaloideae</taxon>
        <taxon>Maleae</taxon>
        <taxon>Malus</taxon>
    </lineage>
</organism>
<gene>
    <name evidence="1" type="ORF">DVH24_016853</name>
</gene>
<name>A0A498HXW9_MALDO</name>
<dbReference type="AlphaFoldDB" id="A0A498HXW9"/>
<accession>A0A498HXW9</accession>
<dbReference type="Proteomes" id="UP000290289">
    <property type="component" value="Chromosome 15"/>
</dbReference>
<dbReference type="EMBL" id="RDQH01000341">
    <property type="protein sequence ID" value="RXH74031.1"/>
    <property type="molecule type" value="Genomic_DNA"/>
</dbReference>